<proteinExistence type="predicted"/>
<keyword evidence="1" id="KW-0812">Transmembrane</keyword>
<reference evidence="3" key="1">
    <citation type="submission" date="2016-11" db="UniProtKB">
        <authorList>
            <consortium name="WormBaseParasite"/>
        </authorList>
    </citation>
    <scope>IDENTIFICATION</scope>
</reference>
<name>A0A1I7ZGA6_9BILA</name>
<organism evidence="2 3">
    <name type="scientific">Steinernema glaseri</name>
    <dbReference type="NCBI Taxonomy" id="37863"/>
    <lineage>
        <taxon>Eukaryota</taxon>
        <taxon>Metazoa</taxon>
        <taxon>Ecdysozoa</taxon>
        <taxon>Nematoda</taxon>
        <taxon>Chromadorea</taxon>
        <taxon>Rhabditida</taxon>
        <taxon>Tylenchina</taxon>
        <taxon>Panagrolaimomorpha</taxon>
        <taxon>Strongyloidoidea</taxon>
        <taxon>Steinernematidae</taxon>
        <taxon>Steinernema</taxon>
    </lineage>
</organism>
<sequence length="406" mass="47460">MDAVPYDFVVSLMRLKLSNIWIDGLEDCELLGANYGTIATEVAQKLLGCVIYVPSILSRDSFDSKVLNYDRYSKALSFVKVLAKREIEVSSLSEVSLNDLYRVSVLADYLVQDPSAVEENERSVRRLHSLMHKCRFAAIRQLKLRRFQPICFDWTIERFFTAPGVTFFFNRAVLQYHECASFKKLLLMFVDGMKLESLFLERGEKFIVPEWVQDALANLFFQPQFSNLELLDCCADGFVDRLVARWLKRPKTVPRSSRSISFEFRYRVQYKDVLSRYAFRTIGSRKYGRTHPASTRYFDCAHPKEVERRLIAKMYAWNGKESDFDIDFCEKATDMRLTFAFNEGEMARYLKELKGSFLTMKWKGRMTLLSSKLPSLVFPCFCLIFVVFIFYLVYLSEPKGRKYHSP</sequence>
<keyword evidence="1" id="KW-0472">Membrane</keyword>
<feature type="transmembrane region" description="Helical" evidence="1">
    <location>
        <begin position="376"/>
        <end position="395"/>
    </location>
</feature>
<keyword evidence="1" id="KW-1133">Transmembrane helix</keyword>
<protein>
    <submittedName>
        <fullName evidence="3">UPF0481 protein At3g47200-like</fullName>
    </submittedName>
</protein>
<evidence type="ECO:0000313" key="3">
    <source>
        <dbReference type="WBParaSite" id="L893_g25906.t1"/>
    </source>
</evidence>
<evidence type="ECO:0000256" key="1">
    <source>
        <dbReference type="SAM" id="Phobius"/>
    </source>
</evidence>
<accession>A0A1I7ZGA6</accession>
<keyword evidence="2" id="KW-1185">Reference proteome</keyword>
<dbReference type="AlphaFoldDB" id="A0A1I7ZGA6"/>
<dbReference type="Proteomes" id="UP000095287">
    <property type="component" value="Unplaced"/>
</dbReference>
<evidence type="ECO:0000313" key="2">
    <source>
        <dbReference type="Proteomes" id="UP000095287"/>
    </source>
</evidence>
<dbReference type="WBParaSite" id="L893_g25906.t1">
    <property type="protein sequence ID" value="L893_g25906.t1"/>
    <property type="gene ID" value="L893_g25906"/>
</dbReference>